<reference evidence="2" key="1">
    <citation type="submission" date="2022-11" db="UniProtKB">
        <authorList>
            <consortium name="WormBaseParasite"/>
        </authorList>
    </citation>
    <scope>IDENTIFICATION</scope>
</reference>
<accession>A0AC34FX27</accession>
<evidence type="ECO:0000313" key="2">
    <source>
        <dbReference type="WBParaSite" id="ES5_v2.g21820.t1"/>
    </source>
</evidence>
<name>A0AC34FX27_9BILA</name>
<organism evidence="1 2">
    <name type="scientific">Panagrolaimus sp. ES5</name>
    <dbReference type="NCBI Taxonomy" id="591445"/>
    <lineage>
        <taxon>Eukaryota</taxon>
        <taxon>Metazoa</taxon>
        <taxon>Ecdysozoa</taxon>
        <taxon>Nematoda</taxon>
        <taxon>Chromadorea</taxon>
        <taxon>Rhabditida</taxon>
        <taxon>Tylenchina</taxon>
        <taxon>Panagrolaimomorpha</taxon>
        <taxon>Panagrolaimoidea</taxon>
        <taxon>Panagrolaimidae</taxon>
        <taxon>Panagrolaimus</taxon>
    </lineage>
</organism>
<sequence length="306" mass="35121">MLSDCRSNKNFVVSGVSPKKDYMNFNLNQNYSCPLSTNKFRQDARYPCVDDYFENNNGYRSQTWNANQEKTQFLSYKLKEELWNHYFTEDNRQKHIDESGNSSNSSSTLSLNIAAYENAIEESPKVSFEIPRVPKPTPTKPEVMHFKASQKLLNPNSLNQSNGKVNKIVPLDLNSPSTKNHLRHSMLFLYHKNAEITSKQMADQLRDIYGKNIVAERTCRKWISQFKKEESDATNLEDKKRAGRPGIFDDDALREAINDDPNATVRILADRLGYGTGTVDRHLHKIGMVSLILKKTSNFLFLSLKV</sequence>
<protein>
    <submittedName>
        <fullName evidence="2">Mos1 transposase HTH domain-containing protein</fullName>
    </submittedName>
</protein>
<evidence type="ECO:0000313" key="1">
    <source>
        <dbReference type="Proteomes" id="UP000887579"/>
    </source>
</evidence>
<dbReference type="Proteomes" id="UP000887579">
    <property type="component" value="Unplaced"/>
</dbReference>
<dbReference type="WBParaSite" id="ES5_v2.g21820.t1">
    <property type="protein sequence ID" value="ES5_v2.g21820.t1"/>
    <property type="gene ID" value="ES5_v2.g21820"/>
</dbReference>
<proteinExistence type="predicted"/>